<dbReference type="SUPFAM" id="SSF52540">
    <property type="entry name" value="P-loop containing nucleoside triphosphate hydrolases"/>
    <property type="match status" value="1"/>
</dbReference>
<dbReference type="RefSeq" id="WP_206728990.1">
    <property type="nucleotide sequence ID" value="NZ_CP071090.1"/>
</dbReference>
<dbReference type="Proteomes" id="UP000662747">
    <property type="component" value="Chromosome"/>
</dbReference>
<feature type="domain" description="ATPase RavA-like AAA lid" evidence="1">
    <location>
        <begin position="276"/>
        <end position="328"/>
    </location>
</feature>
<keyword evidence="4" id="KW-1185">Reference proteome</keyword>
<dbReference type="Pfam" id="PF17868">
    <property type="entry name" value="AAA_lid_8"/>
    <property type="match status" value="1"/>
</dbReference>
<dbReference type="PANTHER" id="PTHR32204:SF0">
    <property type="entry name" value="ATPASE RAVA"/>
    <property type="match status" value="1"/>
</dbReference>
<dbReference type="EMBL" id="CP071090">
    <property type="protein sequence ID" value="QSQ27469.1"/>
    <property type="molecule type" value="Genomic_DNA"/>
</dbReference>
<evidence type="ECO:0000259" key="2">
    <source>
        <dbReference type="Pfam" id="PF20030"/>
    </source>
</evidence>
<evidence type="ECO:0000313" key="4">
    <source>
        <dbReference type="Proteomes" id="UP000662747"/>
    </source>
</evidence>
<organism evidence="3 4">
    <name type="scientific">Pyxidicoccus parkwayensis</name>
    <dbReference type="NCBI Taxonomy" id="2813578"/>
    <lineage>
        <taxon>Bacteria</taxon>
        <taxon>Pseudomonadati</taxon>
        <taxon>Myxococcota</taxon>
        <taxon>Myxococcia</taxon>
        <taxon>Myxococcales</taxon>
        <taxon>Cystobacterineae</taxon>
        <taxon>Myxococcaceae</taxon>
        <taxon>Pyxidicoccus</taxon>
    </lineage>
</organism>
<sequence>MSSLPRREESLSVDPISELSFDALSREAHALRERLNRFRQALGRHFVGKQGLVDLMTVAAVAQEPLLLVGPPGTAKSDLVLKFRDALRIPNEDYFEYLLTRFTEPSEVLGPIDINLLRQGRYIRREGGKLPTAKLVFLDEVFKASSAILNALLTVINERKFYQDGAPQPVRLKVLFAATNELPEHAELGALKDRFCLKAACRPVQDRYFLELLDSGLESQTHREMNQKPWAEGHATLDDVLKAHRYLTLMMGKRETGPDGRELRDRDLYFRDELLREFRRVVQTLTREDGVFISDRKLVKLYRLLRTRAWIFHGGAVERQDLQLLSYLGESREEIDLLEEKVPRLLGLT</sequence>
<dbReference type="InterPro" id="IPR050513">
    <property type="entry name" value="RavA_ATPases"/>
</dbReference>
<name>A0ABX7PAE0_9BACT</name>
<dbReference type="Gene3D" id="3.40.50.300">
    <property type="entry name" value="P-loop containing nucleotide triphosphate hydrolases"/>
    <property type="match status" value="1"/>
</dbReference>
<gene>
    <name evidence="3" type="ORF">JY651_22275</name>
</gene>
<evidence type="ECO:0000259" key="1">
    <source>
        <dbReference type="Pfam" id="PF17868"/>
    </source>
</evidence>
<accession>A0ABX7PAE0</accession>
<dbReference type="Pfam" id="PF20030">
    <property type="entry name" value="bpMoxR"/>
    <property type="match status" value="1"/>
</dbReference>
<dbReference type="PANTHER" id="PTHR32204">
    <property type="entry name" value="ATPASE RAVA"/>
    <property type="match status" value="1"/>
</dbReference>
<dbReference type="InterPro" id="IPR027417">
    <property type="entry name" value="P-loop_NTPase"/>
</dbReference>
<protein>
    <submittedName>
        <fullName evidence="3">AAA family ATPase</fullName>
    </submittedName>
</protein>
<reference evidence="3 4" key="1">
    <citation type="submission" date="2021-02" db="EMBL/GenBank/DDBJ databases">
        <title>De Novo genome assembly of isolated myxobacteria.</title>
        <authorList>
            <person name="Stevens D.C."/>
        </authorList>
    </citation>
    <scope>NUCLEOTIDE SEQUENCE [LARGE SCALE GENOMIC DNA]</scope>
    <source>
        <strain evidence="4">SCPEA02</strain>
    </source>
</reference>
<dbReference type="CDD" id="cd00009">
    <property type="entry name" value="AAA"/>
    <property type="match status" value="1"/>
</dbReference>
<dbReference type="InterPro" id="IPR045427">
    <property type="entry name" value="MoxR"/>
</dbReference>
<evidence type="ECO:0000313" key="3">
    <source>
        <dbReference type="EMBL" id="QSQ27469.1"/>
    </source>
</evidence>
<feature type="domain" description="MoxR" evidence="2">
    <location>
        <begin position="34"/>
        <end position="228"/>
    </location>
</feature>
<proteinExistence type="predicted"/>
<dbReference type="InterPro" id="IPR041538">
    <property type="entry name" value="RavA-like_AAA_lid"/>
</dbReference>